<sequence length="191" mass="21150">MATKRSKAQAGSTPSSTLTSSKTSLWRFFKEKQEADMRSKMAAAEKSPASSAPASPAPSDSSTEEADIKTILTQLPSKLDLEAMFSKIERNFGAKLQSLHEEVSHIGNRVQTLEEEGETTALQMHNIQTLQQTQNEALIFLQRKIEDLGNRGRRNNLRIRGIPETPEGTSENIPQTLTNLFNQAARSTHQV</sequence>
<feature type="region of interest" description="Disordered" evidence="1">
    <location>
        <begin position="1"/>
        <end position="65"/>
    </location>
</feature>
<reference evidence="2" key="1">
    <citation type="submission" date="2022-03" db="EMBL/GenBank/DDBJ databases">
        <authorList>
            <person name="Alioto T."/>
            <person name="Alioto T."/>
            <person name="Gomez Garrido J."/>
        </authorList>
    </citation>
    <scope>NUCLEOTIDE SEQUENCE</scope>
</reference>
<dbReference type="EMBL" id="OW240915">
    <property type="protein sequence ID" value="CAH2282199.1"/>
    <property type="molecule type" value="Genomic_DNA"/>
</dbReference>
<dbReference type="AlphaFoldDB" id="A0AAD1W3P9"/>
<gene>
    <name evidence="2" type="ORF">PECUL_23A015981</name>
</gene>
<feature type="compositionally biased region" description="Low complexity" evidence="1">
    <location>
        <begin position="12"/>
        <end position="24"/>
    </location>
</feature>
<evidence type="ECO:0000256" key="1">
    <source>
        <dbReference type="SAM" id="MobiDB-lite"/>
    </source>
</evidence>
<dbReference type="Proteomes" id="UP001295444">
    <property type="component" value="Chromosome 04"/>
</dbReference>
<keyword evidence="3" id="KW-1185">Reference proteome</keyword>
<accession>A0AAD1W3P9</accession>
<evidence type="ECO:0000313" key="3">
    <source>
        <dbReference type="Proteomes" id="UP001295444"/>
    </source>
</evidence>
<protein>
    <submittedName>
        <fullName evidence="2">Uncharacterized protein</fullName>
    </submittedName>
</protein>
<proteinExistence type="predicted"/>
<organism evidence="2 3">
    <name type="scientific">Pelobates cultripes</name>
    <name type="common">Western spadefoot toad</name>
    <dbReference type="NCBI Taxonomy" id="61616"/>
    <lineage>
        <taxon>Eukaryota</taxon>
        <taxon>Metazoa</taxon>
        <taxon>Chordata</taxon>
        <taxon>Craniata</taxon>
        <taxon>Vertebrata</taxon>
        <taxon>Euteleostomi</taxon>
        <taxon>Amphibia</taxon>
        <taxon>Batrachia</taxon>
        <taxon>Anura</taxon>
        <taxon>Pelobatoidea</taxon>
        <taxon>Pelobatidae</taxon>
        <taxon>Pelobates</taxon>
    </lineage>
</organism>
<feature type="compositionally biased region" description="Low complexity" evidence="1">
    <location>
        <begin position="42"/>
        <end position="61"/>
    </location>
</feature>
<feature type="compositionally biased region" description="Basic and acidic residues" evidence="1">
    <location>
        <begin position="28"/>
        <end position="39"/>
    </location>
</feature>
<name>A0AAD1W3P9_PELCU</name>
<evidence type="ECO:0000313" key="2">
    <source>
        <dbReference type="EMBL" id="CAH2282199.1"/>
    </source>
</evidence>